<evidence type="ECO:0000256" key="8">
    <source>
        <dbReference type="ARBA" id="ARBA00023136"/>
    </source>
</evidence>
<dbReference type="PROSITE" id="PS51296">
    <property type="entry name" value="RIESKE"/>
    <property type="match status" value="1"/>
</dbReference>
<feature type="domain" description="Rieske" evidence="12">
    <location>
        <begin position="84"/>
        <end position="184"/>
    </location>
</feature>
<keyword evidence="4" id="KW-0479">Metal-binding</keyword>
<dbReference type="PRINTS" id="PR00162">
    <property type="entry name" value="RIESKE"/>
</dbReference>
<evidence type="ECO:0000256" key="2">
    <source>
        <dbReference type="ARBA" id="ARBA00022692"/>
    </source>
</evidence>
<keyword evidence="8" id="KW-0472">Membrane</keyword>
<evidence type="ECO:0000313" key="14">
    <source>
        <dbReference type="Proteomes" id="UP001320768"/>
    </source>
</evidence>
<evidence type="ECO:0000256" key="1">
    <source>
        <dbReference type="ARBA" id="ARBA00004167"/>
    </source>
</evidence>
<evidence type="ECO:0000256" key="4">
    <source>
        <dbReference type="ARBA" id="ARBA00022723"/>
    </source>
</evidence>
<keyword evidence="9" id="KW-1015">Disulfide bond</keyword>
<keyword evidence="3" id="KW-0001">2Fe-2S</keyword>
<keyword evidence="14" id="KW-1185">Reference proteome</keyword>
<keyword evidence="6" id="KW-0408">Iron</keyword>
<dbReference type="InterPro" id="IPR005805">
    <property type="entry name" value="Rieske_Fe-S_prot_C"/>
</dbReference>
<evidence type="ECO:0000256" key="10">
    <source>
        <dbReference type="RuleBase" id="RU004494"/>
    </source>
</evidence>
<name>A0ABT1L4M2_9GAMM</name>
<evidence type="ECO:0000256" key="9">
    <source>
        <dbReference type="ARBA" id="ARBA00023157"/>
    </source>
</evidence>
<evidence type="ECO:0000256" key="6">
    <source>
        <dbReference type="ARBA" id="ARBA00023004"/>
    </source>
</evidence>
<dbReference type="InterPro" id="IPR036922">
    <property type="entry name" value="Rieske_2Fe-2S_sf"/>
</dbReference>
<dbReference type="InterPro" id="IPR014349">
    <property type="entry name" value="Rieske_Fe-S_prot"/>
</dbReference>
<dbReference type="PANTHER" id="PTHR10134">
    <property type="entry name" value="CYTOCHROME B-C1 COMPLEX SUBUNIT RIESKE, MITOCHONDRIAL"/>
    <property type="match status" value="1"/>
</dbReference>
<proteinExistence type="predicted"/>
<dbReference type="Pfam" id="PF00355">
    <property type="entry name" value="Rieske"/>
    <property type="match status" value="1"/>
</dbReference>
<dbReference type="EC" id="7.1.1.8" evidence="10"/>
<evidence type="ECO:0000256" key="5">
    <source>
        <dbReference type="ARBA" id="ARBA00022989"/>
    </source>
</evidence>
<dbReference type="Proteomes" id="UP001320768">
    <property type="component" value="Unassembled WGS sequence"/>
</dbReference>
<dbReference type="InterPro" id="IPR017941">
    <property type="entry name" value="Rieske_2Fe-2S"/>
</dbReference>
<evidence type="ECO:0000256" key="7">
    <source>
        <dbReference type="ARBA" id="ARBA00023014"/>
    </source>
</evidence>
<evidence type="ECO:0000313" key="13">
    <source>
        <dbReference type="EMBL" id="MCP8352124.1"/>
    </source>
</evidence>
<dbReference type="Gene3D" id="2.102.10.10">
    <property type="entry name" value="Rieske [2Fe-2S] iron-sulphur domain"/>
    <property type="match status" value="1"/>
</dbReference>
<comment type="subcellular location">
    <subcellularLocation>
        <location evidence="1">Membrane</location>
        <topology evidence="1">Single-pass membrane protein</topology>
    </subcellularLocation>
</comment>
<keyword evidence="10" id="KW-0249">Electron transport</keyword>
<comment type="subunit">
    <text evidence="11">The main subunits of complex b-c1 are: cytochrome b, cytochrome c1 and the Rieske protein.</text>
</comment>
<comment type="catalytic activity">
    <reaction evidence="10">
        <text>a quinol + 2 Fe(III)-[cytochrome c](out) = a quinone + 2 Fe(II)-[cytochrome c](out) + 2 H(+)(out)</text>
        <dbReference type="Rhea" id="RHEA:11484"/>
        <dbReference type="Rhea" id="RHEA-COMP:10350"/>
        <dbReference type="Rhea" id="RHEA-COMP:14399"/>
        <dbReference type="ChEBI" id="CHEBI:15378"/>
        <dbReference type="ChEBI" id="CHEBI:24646"/>
        <dbReference type="ChEBI" id="CHEBI:29033"/>
        <dbReference type="ChEBI" id="CHEBI:29034"/>
        <dbReference type="ChEBI" id="CHEBI:132124"/>
        <dbReference type="EC" id="7.1.1.8"/>
    </reaction>
</comment>
<keyword evidence="10" id="KW-0813">Transport</keyword>
<dbReference type="InterPro" id="IPR006317">
    <property type="entry name" value="Ubiquinol_cyt_c_Rdtase_Fe-S-su"/>
</dbReference>
<dbReference type="SUPFAM" id="SSF50022">
    <property type="entry name" value="ISP domain"/>
    <property type="match status" value="1"/>
</dbReference>
<dbReference type="RefSeq" id="WP_258569233.1">
    <property type="nucleotide sequence ID" value="NZ_JAKUDN010000002.1"/>
</dbReference>
<evidence type="ECO:0000256" key="3">
    <source>
        <dbReference type="ARBA" id="ARBA00022714"/>
    </source>
</evidence>
<protein>
    <recommendedName>
        <fullName evidence="10">Ubiquinol-cytochrome c reductase iron-sulfur subunit</fullName>
        <ecNumber evidence="10">7.1.1.8</ecNumber>
    </recommendedName>
</protein>
<evidence type="ECO:0000256" key="11">
    <source>
        <dbReference type="RuleBase" id="RU004497"/>
    </source>
</evidence>
<accession>A0ABT1L4M2</accession>
<keyword evidence="5" id="KW-1133">Transmembrane helix</keyword>
<comment type="cofactor">
    <cofactor evidence="10">
        <name>[2Fe-2S] cluster</name>
        <dbReference type="ChEBI" id="CHEBI:190135"/>
    </cofactor>
    <text evidence="10">Binds 1 [2Fe-2S] cluster per subunit.</text>
</comment>
<dbReference type="CDD" id="cd03470">
    <property type="entry name" value="Rieske_cytochrome_bc1"/>
    <property type="match status" value="1"/>
</dbReference>
<comment type="caution">
    <text evidence="13">The sequence shown here is derived from an EMBL/GenBank/DDBJ whole genome shotgun (WGS) entry which is preliminary data.</text>
</comment>
<keyword evidence="2" id="KW-0812">Transmembrane</keyword>
<keyword evidence="7" id="KW-0411">Iron-sulfur</keyword>
<dbReference type="EMBL" id="JAKUDN010000002">
    <property type="protein sequence ID" value="MCP8352124.1"/>
    <property type="molecule type" value="Genomic_DNA"/>
</dbReference>
<gene>
    <name evidence="13" type="primary">petA</name>
    <name evidence="13" type="ORF">MKS91_02335</name>
</gene>
<comment type="miscellaneous">
    <text evidence="10">The Rieske protein is a high potential 2Fe-2S protein.</text>
</comment>
<reference evidence="13 14" key="1">
    <citation type="journal article" date="2022" name="Nat. Microbiol.">
        <title>The microbiome of a bacterivorous marine choanoflagellate contains a resource-demanding obligate bacterial associate.</title>
        <authorList>
            <person name="Needham D.M."/>
            <person name="Poirier C."/>
            <person name="Bachy C."/>
            <person name="George E.E."/>
            <person name="Wilken S."/>
            <person name="Yung C.C.M."/>
            <person name="Limardo A.J."/>
            <person name="Morando M."/>
            <person name="Sudek L."/>
            <person name="Malmstrom R.R."/>
            <person name="Keeling P.J."/>
            <person name="Santoro A.E."/>
            <person name="Worden A.Z."/>
        </authorList>
    </citation>
    <scope>NUCLEOTIDE SEQUENCE [LARGE SCALE GENOMIC DNA]</scope>
    <source>
        <strain evidence="13 14">Comchoano-2</strain>
    </source>
</reference>
<organism evidence="13 14">
    <name type="scientific">Candidatus Synchoanobacter obligatus</name>
    <dbReference type="NCBI Taxonomy" id="2919597"/>
    <lineage>
        <taxon>Bacteria</taxon>
        <taxon>Pseudomonadati</taxon>
        <taxon>Pseudomonadota</taxon>
        <taxon>Gammaproteobacteria</taxon>
        <taxon>Candidatus Comchoanobacterales</taxon>
        <taxon>Candidatus Comchoanobacteraceae</taxon>
        <taxon>Candidatus Synchoanobacter</taxon>
    </lineage>
</organism>
<dbReference type="NCBIfam" id="TIGR01416">
    <property type="entry name" value="Rieske_proteo"/>
    <property type="match status" value="1"/>
</dbReference>
<sequence>MSEIDLKKRRLLQLAGVWGAAGIVGGATPFISSLTPNRSARLQGMPIEVDLSTMKVGDQRTIMWRGKPIWVVKRPASVVSSLTGLDRLLSDPESKVEQQPSYAQNLHRSIRPDYLVLIGICTHLGCSPTYRPEKGSIDPEWPGGFFCSCHGSKFDMAGRVFSGVPAPTNLEVPPHHFLDDNTLVVGSESSSE</sequence>
<evidence type="ECO:0000259" key="12">
    <source>
        <dbReference type="PROSITE" id="PS51296"/>
    </source>
</evidence>